<dbReference type="Proteomes" id="UP000309488">
    <property type="component" value="Unassembled WGS sequence"/>
</dbReference>
<organism evidence="2 3">
    <name type="scientific">Pedobacter polaris</name>
    <dbReference type="NCBI Taxonomy" id="2571273"/>
    <lineage>
        <taxon>Bacteria</taxon>
        <taxon>Pseudomonadati</taxon>
        <taxon>Bacteroidota</taxon>
        <taxon>Sphingobacteriia</taxon>
        <taxon>Sphingobacteriales</taxon>
        <taxon>Sphingobacteriaceae</taxon>
        <taxon>Pedobacter</taxon>
    </lineage>
</organism>
<proteinExistence type="predicted"/>
<dbReference type="AlphaFoldDB" id="A0A4U1CCV4"/>
<feature type="transmembrane region" description="Helical" evidence="1">
    <location>
        <begin position="45"/>
        <end position="67"/>
    </location>
</feature>
<comment type="caution">
    <text evidence="2">The sequence shown here is derived from an EMBL/GenBank/DDBJ whole genome shotgun (WGS) entry which is preliminary data.</text>
</comment>
<keyword evidence="1" id="KW-0812">Transmembrane</keyword>
<evidence type="ECO:0000256" key="1">
    <source>
        <dbReference type="SAM" id="Phobius"/>
    </source>
</evidence>
<gene>
    <name evidence="2" type="ORF">FA048_19620</name>
</gene>
<name>A0A4U1CCV4_9SPHI</name>
<reference evidence="2 3" key="1">
    <citation type="submission" date="2019-04" db="EMBL/GenBank/DDBJ databases">
        <title>Pedobacter sp. RP-3-22 sp. nov., isolated from Arctic soil.</title>
        <authorList>
            <person name="Dahal R.H."/>
            <person name="Kim D.-U."/>
        </authorList>
    </citation>
    <scope>NUCLEOTIDE SEQUENCE [LARGE SCALE GENOMIC DNA]</scope>
    <source>
        <strain evidence="2 3">RP-3-22</strain>
    </source>
</reference>
<feature type="transmembrane region" description="Helical" evidence="1">
    <location>
        <begin position="79"/>
        <end position="95"/>
    </location>
</feature>
<protein>
    <submittedName>
        <fullName evidence="2">Uncharacterized protein</fullName>
    </submittedName>
</protein>
<sequence length="172" mass="20220">MEKLKRNRLEKGILVVFSAYMLLSGIISIGYLIAVLTEKLINDVIGWISITTCILIALITIVNNFYILRLKFKTNRIHYGINIFLCLIQTFYLVFDGFQYKYNQGIEIVIYFKIINDPHEFLLGHVFRNFNFGFTMKFYESAYSLVGLNLISLCLFLFFLLKYKQHNVLEKV</sequence>
<keyword evidence="1" id="KW-1133">Transmembrane helix</keyword>
<dbReference type="EMBL" id="SWBR01000012">
    <property type="protein sequence ID" value="TKC04097.1"/>
    <property type="molecule type" value="Genomic_DNA"/>
</dbReference>
<feature type="transmembrane region" description="Helical" evidence="1">
    <location>
        <begin position="12"/>
        <end position="33"/>
    </location>
</feature>
<keyword evidence="1" id="KW-0472">Membrane</keyword>
<evidence type="ECO:0000313" key="2">
    <source>
        <dbReference type="EMBL" id="TKC04097.1"/>
    </source>
</evidence>
<dbReference type="RefSeq" id="WP_136844362.1">
    <property type="nucleotide sequence ID" value="NZ_SWBR01000012.1"/>
</dbReference>
<keyword evidence="3" id="KW-1185">Reference proteome</keyword>
<accession>A0A4U1CCV4</accession>
<evidence type="ECO:0000313" key="3">
    <source>
        <dbReference type="Proteomes" id="UP000309488"/>
    </source>
</evidence>
<feature type="transmembrane region" description="Helical" evidence="1">
    <location>
        <begin position="142"/>
        <end position="161"/>
    </location>
</feature>